<name>A0A7M7JA87_VARDE</name>
<dbReference type="RefSeq" id="XP_022649010.1">
    <property type="nucleotide sequence ID" value="XM_022793275.1"/>
</dbReference>
<feature type="compositionally biased region" description="Basic residues" evidence="1">
    <location>
        <begin position="274"/>
        <end position="283"/>
    </location>
</feature>
<proteinExistence type="predicted"/>
<reference evidence="2" key="1">
    <citation type="submission" date="2021-01" db="UniProtKB">
        <authorList>
            <consortium name="EnsemblMetazoa"/>
        </authorList>
    </citation>
    <scope>IDENTIFICATION</scope>
</reference>
<organism evidence="2 3">
    <name type="scientific">Varroa destructor</name>
    <name type="common">Honeybee mite</name>
    <dbReference type="NCBI Taxonomy" id="109461"/>
    <lineage>
        <taxon>Eukaryota</taxon>
        <taxon>Metazoa</taxon>
        <taxon>Ecdysozoa</taxon>
        <taxon>Arthropoda</taxon>
        <taxon>Chelicerata</taxon>
        <taxon>Arachnida</taxon>
        <taxon>Acari</taxon>
        <taxon>Parasitiformes</taxon>
        <taxon>Mesostigmata</taxon>
        <taxon>Gamasina</taxon>
        <taxon>Dermanyssoidea</taxon>
        <taxon>Varroidae</taxon>
        <taxon>Varroa</taxon>
    </lineage>
</organism>
<sequence length="427" mass="47002">MFCVLDVFRSCLLRPVSVVSSLPSTPPALPARPASIAGLASIPESPVPPLSLPSANAVSAPKIPPQRSLGQHINTSSADGVTVIEIPSYTGPVDAYQLPEEPPYSEPFGSEKTTKFRPRKSQEIIDVIVAVGEDELYQREDYSYQDIYEEIRQHKDGNGKDQREEDLPDVVTSAYASGEQVYQELLDLVKEEEIKEEKRRSQLSITVQGNIIIKEAKDISPKKQNNNNASDTRHSMESVGSLEGESLASERSSSGSLGSGAEERDSLDDLYAVPRKRYNKNKKTSLSNRSDANDSGSRLPPRRVKSNYTRGPNWAPKVPEKSSLLRRTLSDAGGSKENEVVNASIGETSASNLLSNKETVTQQMQSNHSTSSNCIEIAQSNGITGRYIQIVKIAHGQNDHRDVIENDQPDTLCPVYEELHIPYDRLI</sequence>
<dbReference type="GeneID" id="111245220"/>
<feature type="compositionally biased region" description="Polar residues" evidence="1">
    <location>
        <begin position="284"/>
        <end position="296"/>
    </location>
</feature>
<dbReference type="AlphaFoldDB" id="A0A7M7JA87"/>
<dbReference type="EnsemblMetazoa" id="XM_022793275">
    <property type="protein sequence ID" value="XP_022649010"/>
    <property type="gene ID" value="LOC111245220"/>
</dbReference>
<feature type="compositionally biased region" description="Low complexity" evidence="1">
    <location>
        <begin position="240"/>
        <end position="260"/>
    </location>
</feature>
<evidence type="ECO:0000313" key="3">
    <source>
        <dbReference type="Proteomes" id="UP000594260"/>
    </source>
</evidence>
<evidence type="ECO:0000256" key="1">
    <source>
        <dbReference type="SAM" id="MobiDB-lite"/>
    </source>
</evidence>
<accession>A0A7M7JA87</accession>
<evidence type="ECO:0000313" key="2">
    <source>
        <dbReference type="EnsemblMetazoa" id="XP_022649010"/>
    </source>
</evidence>
<keyword evidence="3" id="KW-1185">Reference proteome</keyword>
<protein>
    <submittedName>
        <fullName evidence="2">Uncharacterized protein</fullName>
    </submittedName>
</protein>
<feature type="region of interest" description="Disordered" evidence="1">
    <location>
        <begin position="217"/>
        <end position="322"/>
    </location>
</feature>
<dbReference type="Proteomes" id="UP000594260">
    <property type="component" value="Unplaced"/>
</dbReference>